<sequence length="76" mass="8678">MGIGHVRCLQKHMTTRYAKNDTTAHYALSTPYFTQYPLRLGFTFIVGLFTGLSISFAHFPSHFFPVPTTHHSIYVT</sequence>
<accession>A0A834W228</accession>
<organism evidence="2 3">
    <name type="scientific">Senna tora</name>
    <dbReference type="NCBI Taxonomy" id="362788"/>
    <lineage>
        <taxon>Eukaryota</taxon>
        <taxon>Viridiplantae</taxon>
        <taxon>Streptophyta</taxon>
        <taxon>Embryophyta</taxon>
        <taxon>Tracheophyta</taxon>
        <taxon>Spermatophyta</taxon>
        <taxon>Magnoliopsida</taxon>
        <taxon>eudicotyledons</taxon>
        <taxon>Gunneridae</taxon>
        <taxon>Pentapetalae</taxon>
        <taxon>rosids</taxon>
        <taxon>fabids</taxon>
        <taxon>Fabales</taxon>
        <taxon>Fabaceae</taxon>
        <taxon>Caesalpinioideae</taxon>
        <taxon>Cassia clade</taxon>
        <taxon>Senna</taxon>
    </lineage>
</organism>
<reference evidence="2" key="1">
    <citation type="submission" date="2020-09" db="EMBL/GenBank/DDBJ databases">
        <title>Genome-Enabled Discovery of Anthraquinone Biosynthesis in Senna tora.</title>
        <authorList>
            <person name="Kang S.-H."/>
            <person name="Pandey R.P."/>
            <person name="Lee C.-M."/>
            <person name="Sim J.-S."/>
            <person name="Jeong J.-T."/>
            <person name="Choi B.-S."/>
            <person name="Jung M."/>
            <person name="Ginzburg D."/>
            <person name="Zhao K."/>
            <person name="Won S.Y."/>
            <person name="Oh T.-J."/>
            <person name="Yu Y."/>
            <person name="Kim N.-H."/>
            <person name="Lee O.R."/>
            <person name="Lee T.-H."/>
            <person name="Bashyal P."/>
            <person name="Kim T.-S."/>
            <person name="Lee W.-H."/>
            <person name="Kawkins C."/>
            <person name="Kim C.-K."/>
            <person name="Kim J.S."/>
            <person name="Ahn B.O."/>
            <person name="Rhee S.Y."/>
            <person name="Sohng J.K."/>
        </authorList>
    </citation>
    <scope>NUCLEOTIDE SEQUENCE</scope>
    <source>
        <tissue evidence="2">Leaf</tissue>
    </source>
</reference>
<keyword evidence="1" id="KW-0472">Membrane</keyword>
<keyword evidence="1" id="KW-0812">Transmembrane</keyword>
<gene>
    <name evidence="2" type="ORF">G2W53_038354</name>
</gene>
<keyword evidence="3" id="KW-1185">Reference proteome</keyword>
<protein>
    <submittedName>
        <fullName evidence="2">Uncharacterized protein</fullName>
    </submittedName>
</protein>
<name>A0A834W228_9FABA</name>
<comment type="caution">
    <text evidence="2">The sequence shown here is derived from an EMBL/GenBank/DDBJ whole genome shotgun (WGS) entry which is preliminary data.</text>
</comment>
<evidence type="ECO:0000313" key="3">
    <source>
        <dbReference type="Proteomes" id="UP000634136"/>
    </source>
</evidence>
<dbReference type="Proteomes" id="UP000634136">
    <property type="component" value="Unassembled WGS sequence"/>
</dbReference>
<proteinExistence type="predicted"/>
<evidence type="ECO:0000313" key="2">
    <source>
        <dbReference type="EMBL" id="KAF7806193.1"/>
    </source>
</evidence>
<dbReference type="AlphaFoldDB" id="A0A834W228"/>
<feature type="transmembrane region" description="Helical" evidence="1">
    <location>
        <begin position="40"/>
        <end position="59"/>
    </location>
</feature>
<evidence type="ECO:0000256" key="1">
    <source>
        <dbReference type="SAM" id="Phobius"/>
    </source>
</evidence>
<dbReference type="EMBL" id="JAAIUW010000012">
    <property type="protein sequence ID" value="KAF7806193.1"/>
    <property type="molecule type" value="Genomic_DNA"/>
</dbReference>
<keyword evidence="1" id="KW-1133">Transmembrane helix</keyword>